<evidence type="ECO:0000313" key="2">
    <source>
        <dbReference type="EMBL" id="KAJ8963225.1"/>
    </source>
</evidence>
<evidence type="ECO:0000313" key="3">
    <source>
        <dbReference type="Proteomes" id="UP001162162"/>
    </source>
</evidence>
<evidence type="ECO:0000256" key="1">
    <source>
        <dbReference type="SAM" id="MobiDB-lite"/>
    </source>
</evidence>
<accession>A0AAV8ZGX6</accession>
<name>A0AAV8ZGX6_9CUCU</name>
<protein>
    <submittedName>
        <fullName evidence="2">Uncharacterized protein</fullName>
    </submittedName>
</protein>
<comment type="caution">
    <text evidence="2">The sequence shown here is derived from an EMBL/GenBank/DDBJ whole genome shotgun (WGS) entry which is preliminary data.</text>
</comment>
<reference evidence="2" key="1">
    <citation type="journal article" date="2023" name="Insect Mol. Biol.">
        <title>Genome sequencing provides insights into the evolution of gene families encoding plant cell wall-degrading enzymes in longhorned beetles.</title>
        <authorList>
            <person name="Shin N.R."/>
            <person name="Okamura Y."/>
            <person name="Kirsch R."/>
            <person name="Pauchet Y."/>
        </authorList>
    </citation>
    <scope>NUCLEOTIDE SEQUENCE</scope>
    <source>
        <strain evidence="2">AMC_N1</strain>
    </source>
</reference>
<sequence>MTDSLKSLAAFVVIFAATASTIVAFPERILQGPSSRTTLVGPGRSYISSVSPCGQVNTNENSYADYAPSGAAYSAYSAPYASSGVGEQSSVVSGPSGTISSGKSYSDPGYSAPGDTVVAGPSGTISTRQSG</sequence>
<organism evidence="2 3">
    <name type="scientific">Aromia moschata</name>
    <dbReference type="NCBI Taxonomy" id="1265417"/>
    <lineage>
        <taxon>Eukaryota</taxon>
        <taxon>Metazoa</taxon>
        <taxon>Ecdysozoa</taxon>
        <taxon>Arthropoda</taxon>
        <taxon>Hexapoda</taxon>
        <taxon>Insecta</taxon>
        <taxon>Pterygota</taxon>
        <taxon>Neoptera</taxon>
        <taxon>Endopterygota</taxon>
        <taxon>Coleoptera</taxon>
        <taxon>Polyphaga</taxon>
        <taxon>Cucujiformia</taxon>
        <taxon>Chrysomeloidea</taxon>
        <taxon>Cerambycidae</taxon>
        <taxon>Cerambycinae</taxon>
        <taxon>Callichromatini</taxon>
        <taxon>Aromia</taxon>
    </lineage>
</organism>
<dbReference type="Proteomes" id="UP001162162">
    <property type="component" value="Unassembled WGS sequence"/>
</dbReference>
<dbReference type="AlphaFoldDB" id="A0AAV8ZGX6"/>
<dbReference type="EMBL" id="JAPWTK010000001">
    <property type="protein sequence ID" value="KAJ8963225.1"/>
    <property type="molecule type" value="Genomic_DNA"/>
</dbReference>
<keyword evidence="3" id="KW-1185">Reference proteome</keyword>
<proteinExistence type="predicted"/>
<feature type="compositionally biased region" description="Low complexity" evidence="1">
    <location>
        <begin position="81"/>
        <end position="97"/>
    </location>
</feature>
<feature type="region of interest" description="Disordered" evidence="1">
    <location>
        <begin position="81"/>
        <end position="131"/>
    </location>
</feature>
<gene>
    <name evidence="2" type="ORF">NQ318_018691</name>
</gene>